<dbReference type="RefSeq" id="WP_037499288.1">
    <property type="nucleotide sequence ID" value="NZ_JJMU01000033.1"/>
</dbReference>
<dbReference type="InterPro" id="IPR020864">
    <property type="entry name" value="MACPF"/>
</dbReference>
<dbReference type="Pfam" id="PF18885">
    <property type="entry name" value="DUF5648"/>
    <property type="match status" value="1"/>
</dbReference>
<name>A0A0B8T6T8_9SPHI</name>
<dbReference type="AlphaFoldDB" id="A0A0B8T6T8"/>
<gene>
    <name evidence="2" type="ORF">DI53_2321</name>
</gene>
<protein>
    <submittedName>
        <fullName evidence="2">Membrane attack complex component/perforin/complement C9</fullName>
    </submittedName>
</protein>
<dbReference type="PROSITE" id="PS51257">
    <property type="entry name" value="PROKAR_LIPOPROTEIN"/>
    <property type="match status" value="1"/>
</dbReference>
<sequence length="481" mass="54859">MKRPLFLLAIVALFASCNKEQLKLEEKDVAVTKNLAMTSVRARSAGMGPYDVLGNGYDVTGRYADAHSAGFKIIDVGRLKQDFADRVVEERPLAQSYVEEFGEDAEQYSKSVSNKVSATASYKLFGASLTTSFNYQNDQSSSFDAKYIYGSYKLMVKQKRYRINADANILRNYLTPEFLSDLANYSSQQLINAYGTHVMVDIYTGGRLDLMYQSQTKNQNRTEAARVGIKVGASFGFDVSVETANSVDVRSSHQNFSRKLVYNTFGGDPTRQLRGELNLDLSVPKISITAWQNSVTPENAVLVDFGYNGLIPIYDLIADPSKRSVVMAAVNQYISSGQTNNYYSKSPVYSLYFDGNRLLRDPKKDNHVLSMYPGDEDQSYLNEGIAFYAFRYKKPGTIPVYRYRNDLINNNFFTKDLGTYTNYRYEGIVFYVYPTANATTEFKLQPIYRHWSDYHMNHYFTAKAGNFNRYRFERIEFYVPQ</sequence>
<dbReference type="PROSITE" id="PS51412">
    <property type="entry name" value="MACPF_2"/>
    <property type="match status" value="1"/>
</dbReference>
<evidence type="ECO:0000259" key="1">
    <source>
        <dbReference type="PROSITE" id="PS51412"/>
    </source>
</evidence>
<accession>A0A0B8T6T8</accession>
<dbReference type="PATRIC" id="fig|1229276.3.peg.2382"/>
<comment type="caution">
    <text evidence="2">The sequence shown here is derived from an EMBL/GenBank/DDBJ whole genome shotgun (WGS) entry which is preliminary data.</text>
</comment>
<dbReference type="Proteomes" id="UP000031802">
    <property type="component" value="Unassembled WGS sequence"/>
</dbReference>
<reference evidence="3" key="1">
    <citation type="submission" date="2014-04" db="EMBL/GenBank/DDBJ databases">
        <title>Whole-Genome optical mapping and complete genome sequence of Sphingobacterium deserti sp. nov., a new spaces isolated from desert in the west of China.</title>
        <authorList>
            <person name="Teng C."/>
            <person name="Zhou Z."/>
            <person name="Li X."/>
            <person name="Chen M."/>
            <person name="Lin M."/>
            <person name="Wang L."/>
            <person name="Su S."/>
            <person name="Zhang C."/>
            <person name="Zhang W."/>
        </authorList>
    </citation>
    <scope>NUCLEOTIDE SEQUENCE [LARGE SCALE GENOMIC DNA]</scope>
    <source>
        <strain evidence="3">ACCC05744</strain>
    </source>
</reference>
<dbReference type="eggNOG" id="ENOG5032QY3">
    <property type="taxonomic scope" value="Bacteria"/>
</dbReference>
<proteinExistence type="predicted"/>
<keyword evidence="3" id="KW-1185">Reference proteome</keyword>
<dbReference type="InterPro" id="IPR043708">
    <property type="entry name" value="DUF5648"/>
</dbReference>
<organism evidence="2 3">
    <name type="scientific">Sphingobacterium deserti</name>
    <dbReference type="NCBI Taxonomy" id="1229276"/>
    <lineage>
        <taxon>Bacteria</taxon>
        <taxon>Pseudomonadati</taxon>
        <taxon>Bacteroidota</taxon>
        <taxon>Sphingobacteriia</taxon>
        <taxon>Sphingobacteriales</taxon>
        <taxon>Sphingobacteriaceae</taxon>
        <taxon>Sphingobacterium</taxon>
    </lineage>
</organism>
<dbReference type="Pfam" id="PF01823">
    <property type="entry name" value="MACPF"/>
    <property type="match status" value="1"/>
</dbReference>
<feature type="domain" description="MACPF" evidence="1">
    <location>
        <begin position="13"/>
        <end position="347"/>
    </location>
</feature>
<dbReference type="STRING" id="1229276.DI53_2321"/>
<evidence type="ECO:0000313" key="3">
    <source>
        <dbReference type="Proteomes" id="UP000031802"/>
    </source>
</evidence>
<dbReference type="OrthoDB" id="1038436at2"/>
<dbReference type="EMBL" id="JJMU01000033">
    <property type="protein sequence ID" value="KGE13909.1"/>
    <property type="molecule type" value="Genomic_DNA"/>
</dbReference>
<reference evidence="2 3" key="2">
    <citation type="journal article" date="2015" name="PLoS ONE">
        <title>Whole-Genome Optical Mapping and Finished Genome Sequence of Sphingobacterium deserti sp. nov., a New Species Isolated from the Western Desert of China.</title>
        <authorList>
            <person name="Teng C."/>
            <person name="Zhou Z."/>
            <person name="Molnar I."/>
            <person name="Li X."/>
            <person name="Tang R."/>
            <person name="Chen M."/>
            <person name="Wang L."/>
            <person name="Su S."/>
            <person name="Zhang W."/>
            <person name="Lin M."/>
        </authorList>
    </citation>
    <scope>NUCLEOTIDE SEQUENCE [LARGE SCALE GENOMIC DNA]</scope>
    <source>
        <strain evidence="3">ACCC05744</strain>
    </source>
</reference>
<evidence type="ECO:0000313" key="2">
    <source>
        <dbReference type="EMBL" id="KGE13909.1"/>
    </source>
</evidence>